<keyword evidence="3 8" id="KW-0732">Signal</keyword>
<name>A0A9P6WPE6_9ASCO</name>
<feature type="chain" id="PRO_5040342315" description="Peptidase A1 domain-containing protein" evidence="8">
    <location>
        <begin position="18"/>
        <end position="685"/>
    </location>
</feature>
<dbReference type="GO" id="GO:0031505">
    <property type="term" value="P:fungal-type cell wall organization"/>
    <property type="evidence" value="ECO:0007669"/>
    <property type="project" value="TreeGrafter"/>
</dbReference>
<dbReference type="GO" id="GO:0009277">
    <property type="term" value="C:fungal-type cell wall"/>
    <property type="evidence" value="ECO:0007669"/>
    <property type="project" value="TreeGrafter"/>
</dbReference>
<dbReference type="GO" id="GO:0004190">
    <property type="term" value="F:aspartic-type endopeptidase activity"/>
    <property type="evidence" value="ECO:0007669"/>
    <property type="project" value="UniProtKB-KW"/>
</dbReference>
<dbReference type="SUPFAM" id="SSF50630">
    <property type="entry name" value="Acid proteases"/>
    <property type="match status" value="2"/>
</dbReference>
<evidence type="ECO:0000259" key="9">
    <source>
        <dbReference type="PROSITE" id="PS51767"/>
    </source>
</evidence>
<evidence type="ECO:0000256" key="5">
    <source>
        <dbReference type="ARBA" id="ARBA00022801"/>
    </source>
</evidence>
<feature type="domain" description="Peptidase A1" evidence="9">
    <location>
        <begin position="49"/>
        <end position="663"/>
    </location>
</feature>
<comment type="caution">
    <text evidence="10">The sequence shown here is derived from an EMBL/GenBank/DDBJ whole genome shotgun (WGS) entry which is preliminary data.</text>
</comment>
<dbReference type="PROSITE" id="PS51767">
    <property type="entry name" value="PEPTIDASE_A1"/>
    <property type="match status" value="1"/>
</dbReference>
<dbReference type="AlphaFoldDB" id="A0A9P6WPE6"/>
<dbReference type="Gene3D" id="2.40.70.10">
    <property type="entry name" value="Acid Proteases"/>
    <property type="match status" value="2"/>
</dbReference>
<evidence type="ECO:0000313" key="10">
    <source>
        <dbReference type="EMBL" id="KAG0690816.1"/>
    </source>
</evidence>
<accession>A0A9P6WPE6</accession>
<evidence type="ECO:0000256" key="3">
    <source>
        <dbReference type="ARBA" id="ARBA00022729"/>
    </source>
</evidence>
<organism evidence="10 11">
    <name type="scientific">Pichia californica</name>
    <dbReference type="NCBI Taxonomy" id="460514"/>
    <lineage>
        <taxon>Eukaryota</taxon>
        <taxon>Fungi</taxon>
        <taxon>Dikarya</taxon>
        <taxon>Ascomycota</taxon>
        <taxon>Saccharomycotina</taxon>
        <taxon>Pichiomycetes</taxon>
        <taxon>Pichiales</taxon>
        <taxon>Pichiaceae</taxon>
        <taxon>Pichia</taxon>
    </lineage>
</organism>
<sequence length="685" mass="75107">MLLNTIVLSALLSSINASPLYKRDENSQSKNSTNDNYLKFDLNSGPDFKAIEVSIGSNNQSLLLKLDSKSSNFWVNSDLNEYCLAYSELENFYSNSNSPKWIEVSNDIKNDYDNQIEKFEIENDSKLQNILSSAYKTASSQISQVTNNVIASDLENYIQSRNSEYNSLISNQISSATKKFDQFLKTASISSEISKVTSEVSSVASAIVSDSEQVATDVVNAWDSFTSNLVGVFEKRDESKSKSENGWEKFTSGAANFFKDLKKRDEMTMTVSGAVTTMNMNDMSSSSSLYSIPSNTALAYSASASASAPHSSAAAYSSVAYSSASYSAYTFASASASASASSTPDIAELVESLSFELTRNCSLYGVFNDSSSETFSTTDDYFVSEDGYTFGLIGNDTFTLLSNITFNSTFGIADVSNSNIGVVGIGKSNENSTFQSLPIILSENDYISKSLYSLYISSNDSSIIFGAIDYSRIDGNISVFPLLNDTDSISLTLSSINLTVLDESTNEITNSNETFAIIDTTSNNVLLPNETFNNLIDSLNNTFNVIYDDSLEYYTLSVIDEDYTTDDVFITFGFESESFDVSLSNFVIPLISNETFYYNQTTDYYNSANSSFYFDISDNGFDNVTYILSILPSSNDEVILGLDFLLDTIAVIVDLDSEEIGLAYQSGSESNSTYILTPSDDDFEF</sequence>
<dbReference type="Pfam" id="PF00026">
    <property type="entry name" value="Asp"/>
    <property type="match status" value="2"/>
</dbReference>
<evidence type="ECO:0000256" key="6">
    <source>
        <dbReference type="ARBA" id="ARBA00023145"/>
    </source>
</evidence>
<proteinExistence type="inferred from homology"/>
<reference evidence="10" key="1">
    <citation type="submission" date="2020-11" db="EMBL/GenBank/DDBJ databases">
        <title>Kefir isolates.</title>
        <authorList>
            <person name="Marcisauskas S."/>
            <person name="Kim Y."/>
            <person name="Blasche S."/>
        </authorList>
    </citation>
    <scope>NUCLEOTIDE SEQUENCE</scope>
    <source>
        <strain evidence="10">Olga-1</strain>
    </source>
</reference>
<dbReference type="PANTHER" id="PTHR47965">
    <property type="entry name" value="ASPARTYL PROTEASE-RELATED"/>
    <property type="match status" value="1"/>
</dbReference>
<keyword evidence="11" id="KW-1185">Reference proteome</keyword>
<dbReference type="EMBL" id="PUHW01000017">
    <property type="protein sequence ID" value="KAG0690816.1"/>
    <property type="molecule type" value="Genomic_DNA"/>
</dbReference>
<gene>
    <name evidence="10" type="ORF">C6P40_001250</name>
</gene>
<evidence type="ECO:0000256" key="8">
    <source>
        <dbReference type="SAM" id="SignalP"/>
    </source>
</evidence>
<keyword evidence="5" id="KW-0378">Hydrolase</keyword>
<dbReference type="GO" id="GO:0005576">
    <property type="term" value="C:extracellular region"/>
    <property type="evidence" value="ECO:0007669"/>
    <property type="project" value="TreeGrafter"/>
</dbReference>
<keyword evidence="6" id="KW-0865">Zymogen</keyword>
<keyword evidence="7" id="KW-1015">Disulfide bond</keyword>
<keyword evidence="4" id="KW-0064">Aspartyl protease</keyword>
<dbReference type="GO" id="GO:0006508">
    <property type="term" value="P:proteolysis"/>
    <property type="evidence" value="ECO:0007669"/>
    <property type="project" value="UniProtKB-KW"/>
</dbReference>
<keyword evidence="2" id="KW-0645">Protease</keyword>
<dbReference type="InterPro" id="IPR001461">
    <property type="entry name" value="Aspartic_peptidase_A1"/>
</dbReference>
<evidence type="ECO:0000256" key="7">
    <source>
        <dbReference type="ARBA" id="ARBA00023157"/>
    </source>
</evidence>
<dbReference type="InterPro" id="IPR021109">
    <property type="entry name" value="Peptidase_aspartic_dom_sf"/>
</dbReference>
<evidence type="ECO:0000256" key="1">
    <source>
        <dbReference type="ARBA" id="ARBA00007447"/>
    </source>
</evidence>
<feature type="signal peptide" evidence="8">
    <location>
        <begin position="1"/>
        <end position="17"/>
    </location>
</feature>
<evidence type="ECO:0000256" key="2">
    <source>
        <dbReference type="ARBA" id="ARBA00022670"/>
    </source>
</evidence>
<dbReference type="Proteomes" id="UP000697127">
    <property type="component" value="Unassembled WGS sequence"/>
</dbReference>
<comment type="similarity">
    <text evidence="1">Belongs to the peptidase A1 family.</text>
</comment>
<evidence type="ECO:0000313" key="11">
    <source>
        <dbReference type="Proteomes" id="UP000697127"/>
    </source>
</evidence>
<evidence type="ECO:0000256" key="4">
    <source>
        <dbReference type="ARBA" id="ARBA00022750"/>
    </source>
</evidence>
<dbReference type="InterPro" id="IPR033121">
    <property type="entry name" value="PEPTIDASE_A1"/>
</dbReference>
<dbReference type="PANTHER" id="PTHR47965:SF12">
    <property type="entry name" value="ASPARTIC PROTEINASE 3-RELATED"/>
    <property type="match status" value="1"/>
</dbReference>
<protein>
    <recommendedName>
        <fullName evidence="9">Peptidase A1 domain-containing protein</fullName>
    </recommendedName>
</protein>